<dbReference type="EMBL" id="MIGC01000165">
    <property type="protein sequence ID" value="PHJ25766.1"/>
    <property type="molecule type" value="Genomic_DNA"/>
</dbReference>
<reference evidence="2 3" key="1">
    <citation type="journal article" date="2017" name="Int. J. Parasitol.">
        <title>The genome of the protozoan parasite Cystoisospora suis and a reverse vaccinology approach to identify vaccine candidates.</title>
        <authorList>
            <person name="Palmieri N."/>
            <person name="Shrestha A."/>
            <person name="Ruttkowski B."/>
            <person name="Beck T."/>
            <person name="Vogl C."/>
            <person name="Tomley F."/>
            <person name="Blake D.P."/>
            <person name="Joachim A."/>
        </authorList>
    </citation>
    <scope>NUCLEOTIDE SEQUENCE [LARGE SCALE GENOMIC DNA]</scope>
    <source>
        <strain evidence="2 3">Wien I</strain>
    </source>
</reference>
<protein>
    <submittedName>
        <fullName evidence="2">Ef hand domain-containing protein</fullName>
    </submittedName>
</protein>
<organism evidence="2 3">
    <name type="scientific">Cystoisospora suis</name>
    <dbReference type="NCBI Taxonomy" id="483139"/>
    <lineage>
        <taxon>Eukaryota</taxon>
        <taxon>Sar</taxon>
        <taxon>Alveolata</taxon>
        <taxon>Apicomplexa</taxon>
        <taxon>Conoidasida</taxon>
        <taxon>Coccidia</taxon>
        <taxon>Eucoccidiorida</taxon>
        <taxon>Eimeriorina</taxon>
        <taxon>Sarcocystidae</taxon>
        <taxon>Cystoisospora</taxon>
    </lineage>
</organism>
<evidence type="ECO:0000313" key="2">
    <source>
        <dbReference type="EMBL" id="PHJ25766.1"/>
    </source>
</evidence>
<gene>
    <name evidence="2" type="ORF">CSUI_000384</name>
</gene>
<name>A0A2C6LHE3_9APIC</name>
<keyword evidence="1" id="KW-1133">Transmembrane helix</keyword>
<dbReference type="AlphaFoldDB" id="A0A2C6LHE3"/>
<evidence type="ECO:0000313" key="3">
    <source>
        <dbReference type="Proteomes" id="UP000221165"/>
    </source>
</evidence>
<comment type="caution">
    <text evidence="2">The sequence shown here is derived from an EMBL/GenBank/DDBJ whole genome shotgun (WGS) entry which is preliminary data.</text>
</comment>
<evidence type="ECO:0000256" key="1">
    <source>
        <dbReference type="SAM" id="Phobius"/>
    </source>
</evidence>
<feature type="transmembrane region" description="Helical" evidence="1">
    <location>
        <begin position="89"/>
        <end position="109"/>
    </location>
</feature>
<feature type="transmembrane region" description="Helical" evidence="1">
    <location>
        <begin position="198"/>
        <end position="216"/>
    </location>
</feature>
<keyword evidence="3" id="KW-1185">Reference proteome</keyword>
<feature type="transmembrane region" description="Helical" evidence="1">
    <location>
        <begin position="228"/>
        <end position="249"/>
    </location>
</feature>
<keyword evidence="1" id="KW-0812">Transmembrane</keyword>
<dbReference type="OrthoDB" id="332675at2759"/>
<dbReference type="GeneID" id="94423829"/>
<dbReference type="VEuPathDB" id="ToxoDB:CSUI_000384"/>
<dbReference type="RefSeq" id="XP_067927412.1">
    <property type="nucleotide sequence ID" value="XM_068060618.1"/>
</dbReference>
<accession>A0A2C6LHE3</accession>
<sequence length="301" mass="34014">MAFDSIEEFFERRGMTSLTKMLRGAYKELTILGFISLTLFAVVRSGQMQRVNDKYLGVSHTELAAIHEAEEAGEATPPPTHLTEIFEEIHILIFVVMSIFLLSACILTARGYRLHRKHEYLDAKTETDLRNDVTMLEREGGVSEQHVEESLTYWGIRQRFLKPRIPTIPKPRARYGELPDFSFAAYISHAYGDTLTEMVELPPSILVLSFLIVLLLRPALDLAGREVIAFMILVAFALLGMTLLAYSYVRHVTGILDPDPKKLRSVFGAARVSAEQLQEALDAPVDRRWECLNSSRCPSVL</sequence>
<keyword evidence="1" id="KW-0472">Membrane</keyword>
<proteinExistence type="predicted"/>
<dbReference type="Proteomes" id="UP000221165">
    <property type="component" value="Unassembled WGS sequence"/>
</dbReference>